<dbReference type="InterPro" id="IPR002347">
    <property type="entry name" value="SDR_fam"/>
</dbReference>
<evidence type="ECO:0000313" key="4">
    <source>
        <dbReference type="Proteomes" id="UP000253324"/>
    </source>
</evidence>
<dbReference type="CDD" id="cd05233">
    <property type="entry name" value="SDR_c"/>
    <property type="match status" value="1"/>
</dbReference>
<dbReference type="PANTHER" id="PTHR42901">
    <property type="entry name" value="ALCOHOL DEHYDROGENASE"/>
    <property type="match status" value="1"/>
</dbReference>
<dbReference type="Pfam" id="PF00106">
    <property type="entry name" value="adh_short"/>
    <property type="match status" value="1"/>
</dbReference>
<accession>A0A368YKC4</accession>
<evidence type="ECO:0000256" key="2">
    <source>
        <dbReference type="ARBA" id="ARBA00023002"/>
    </source>
</evidence>
<comment type="similarity">
    <text evidence="1">Belongs to the short-chain dehydrogenases/reductases (SDR) family.</text>
</comment>
<name>A0A368YKC4_9HYPH</name>
<comment type="caution">
    <text evidence="3">The sequence shown here is derived from an EMBL/GenBank/DDBJ whole genome shotgun (WGS) entry which is preliminary data.</text>
</comment>
<dbReference type="GO" id="GO:0016491">
    <property type="term" value="F:oxidoreductase activity"/>
    <property type="evidence" value="ECO:0007669"/>
    <property type="project" value="UniProtKB-KW"/>
</dbReference>
<keyword evidence="2" id="KW-0560">Oxidoreductase</keyword>
<dbReference type="Proteomes" id="UP000253324">
    <property type="component" value="Unassembled WGS sequence"/>
</dbReference>
<reference evidence="3 4" key="1">
    <citation type="submission" date="2018-07" db="EMBL/GenBank/DDBJ databases">
        <title>Genomic Encyclopedia of Type Strains, Phase III (KMG-III): the genomes of soil and plant-associated and newly described type strains.</title>
        <authorList>
            <person name="Whitman W."/>
        </authorList>
    </citation>
    <scope>NUCLEOTIDE SEQUENCE [LARGE SCALE GENOMIC DNA]</scope>
    <source>
        <strain evidence="3 4">31-25a</strain>
    </source>
</reference>
<dbReference type="EMBL" id="QPJM01000015">
    <property type="protein sequence ID" value="RCW80069.1"/>
    <property type="molecule type" value="Genomic_DNA"/>
</dbReference>
<dbReference type="Gene3D" id="3.40.50.720">
    <property type="entry name" value="NAD(P)-binding Rossmann-like Domain"/>
    <property type="match status" value="1"/>
</dbReference>
<sequence>MADTARPLAVVTGASSGIGLELAKVAAGEGYDLVIAADEPDIEGAAEKLRLKGATVDAITVDLSDVEGAEKFCKFIADKGKPVDILLANAGRGLGKGFLDQDLNEALHVVDTSITGTIALIHKIGNEMRARDEGRILITGSIAGFIPGTYQAVYNGTKAFLNSFSFALREELEDTGVTVSCLMPGATDTRFFECAQMWHGPDSTP</sequence>
<gene>
    <name evidence="3" type="ORF">C7476_11534</name>
</gene>
<dbReference type="PRINTS" id="PR00081">
    <property type="entry name" value="GDHRDH"/>
</dbReference>
<keyword evidence="4" id="KW-1185">Reference proteome</keyword>
<protein>
    <submittedName>
        <fullName evidence="3">Short-subunit dehydrogenase</fullName>
    </submittedName>
</protein>
<dbReference type="InterPro" id="IPR020904">
    <property type="entry name" value="Sc_DH/Rdtase_CS"/>
</dbReference>
<dbReference type="InterPro" id="IPR036291">
    <property type="entry name" value="NAD(P)-bd_dom_sf"/>
</dbReference>
<dbReference type="PROSITE" id="PS00061">
    <property type="entry name" value="ADH_SHORT"/>
    <property type="match status" value="1"/>
</dbReference>
<dbReference type="PANTHER" id="PTHR42901:SF1">
    <property type="entry name" value="ALCOHOL DEHYDROGENASE"/>
    <property type="match status" value="1"/>
</dbReference>
<dbReference type="SUPFAM" id="SSF51735">
    <property type="entry name" value="NAD(P)-binding Rossmann-fold domains"/>
    <property type="match status" value="1"/>
</dbReference>
<evidence type="ECO:0000256" key="1">
    <source>
        <dbReference type="ARBA" id="ARBA00006484"/>
    </source>
</evidence>
<evidence type="ECO:0000313" key="3">
    <source>
        <dbReference type="EMBL" id="RCW80069.1"/>
    </source>
</evidence>
<dbReference type="AlphaFoldDB" id="A0A368YKC4"/>
<proteinExistence type="inferred from homology"/>
<organism evidence="3 4">
    <name type="scientific">Phyllobacterium bourgognense</name>
    <dbReference type="NCBI Taxonomy" id="314236"/>
    <lineage>
        <taxon>Bacteria</taxon>
        <taxon>Pseudomonadati</taxon>
        <taxon>Pseudomonadota</taxon>
        <taxon>Alphaproteobacteria</taxon>
        <taxon>Hyphomicrobiales</taxon>
        <taxon>Phyllobacteriaceae</taxon>
        <taxon>Phyllobacterium</taxon>
    </lineage>
</organism>